<evidence type="ECO:0000256" key="2">
    <source>
        <dbReference type="ARBA" id="ARBA00022475"/>
    </source>
</evidence>
<feature type="transmembrane region" description="Helical" evidence="6">
    <location>
        <begin position="288"/>
        <end position="307"/>
    </location>
</feature>
<dbReference type="EMBL" id="PFSC01000090">
    <property type="protein sequence ID" value="PJC32420.1"/>
    <property type="molecule type" value="Genomic_DNA"/>
</dbReference>
<accession>A0A2M8EZI3</accession>
<dbReference type="InterPro" id="IPR052159">
    <property type="entry name" value="Competence_DNA_uptake"/>
</dbReference>
<dbReference type="InterPro" id="IPR004477">
    <property type="entry name" value="ComEC_N"/>
</dbReference>
<dbReference type="PANTHER" id="PTHR30619">
    <property type="entry name" value="DNA INTERNALIZATION/COMPETENCE PROTEIN COMEC/REC2"/>
    <property type="match status" value="1"/>
</dbReference>
<dbReference type="Pfam" id="PF03772">
    <property type="entry name" value="Competence"/>
    <property type="match status" value="1"/>
</dbReference>
<keyword evidence="2" id="KW-1003">Cell membrane</keyword>
<evidence type="ECO:0000256" key="5">
    <source>
        <dbReference type="ARBA" id="ARBA00023136"/>
    </source>
</evidence>
<dbReference type="Proteomes" id="UP000231383">
    <property type="component" value="Unassembled WGS sequence"/>
</dbReference>
<feature type="transmembrane region" description="Helical" evidence="6">
    <location>
        <begin position="44"/>
        <end position="67"/>
    </location>
</feature>
<evidence type="ECO:0000256" key="4">
    <source>
        <dbReference type="ARBA" id="ARBA00022989"/>
    </source>
</evidence>
<evidence type="ECO:0000256" key="1">
    <source>
        <dbReference type="ARBA" id="ARBA00004651"/>
    </source>
</evidence>
<dbReference type="GO" id="GO:0005886">
    <property type="term" value="C:plasma membrane"/>
    <property type="evidence" value="ECO:0007669"/>
    <property type="project" value="UniProtKB-SubCell"/>
</dbReference>
<evidence type="ECO:0000256" key="6">
    <source>
        <dbReference type="SAM" id="Phobius"/>
    </source>
</evidence>
<feature type="transmembrane region" description="Helical" evidence="6">
    <location>
        <begin position="140"/>
        <end position="158"/>
    </location>
</feature>
<comment type="subcellular location">
    <subcellularLocation>
        <location evidence="1">Cell membrane</location>
        <topology evidence="1">Multi-pass membrane protein</topology>
    </subcellularLocation>
</comment>
<comment type="caution">
    <text evidence="8">The sequence shown here is derived from an EMBL/GenBank/DDBJ whole genome shotgun (WGS) entry which is preliminary data.</text>
</comment>
<evidence type="ECO:0000313" key="9">
    <source>
        <dbReference type="Proteomes" id="UP000231383"/>
    </source>
</evidence>
<name>A0A2M8EZI3_9BACT</name>
<protein>
    <recommendedName>
        <fullName evidence="7">ComEC/Rec2-related protein domain-containing protein</fullName>
    </recommendedName>
</protein>
<keyword evidence="3 6" id="KW-0812">Transmembrane</keyword>
<dbReference type="PANTHER" id="PTHR30619:SF7">
    <property type="entry name" value="BETA-LACTAMASE DOMAIN PROTEIN"/>
    <property type="match status" value="1"/>
</dbReference>
<evidence type="ECO:0000256" key="3">
    <source>
        <dbReference type="ARBA" id="ARBA00022692"/>
    </source>
</evidence>
<keyword evidence="5 6" id="KW-0472">Membrane</keyword>
<feature type="transmembrane region" description="Helical" evidence="6">
    <location>
        <begin position="262"/>
        <end position="281"/>
    </location>
</feature>
<feature type="transmembrane region" description="Helical" evidence="6">
    <location>
        <begin position="74"/>
        <end position="90"/>
    </location>
</feature>
<sequence length="320" mass="35814">MNLLIELVNSYFPEPHASLLNGILLGRKLFVTNTFYNQLKEVGLIHIVVLSGMNITLLTAIIMNTIVGYIGRKLASILTIVIIVSFVLFVGAEAPIVRAAIMGILSLIGLLYGRKAIALYLLFLSGLGMVIINHEWLTSISFQLSFSATLGIILFGSMEHEEESVIPDPIVILIRQLAEKNPYTSCHSERAKRLKNPCLSMDPSVVTHVPTQDDKNPTSNIQRLKSYFIEELRISLSAQVFTLPIIFWYFRQISFVSPLANILVAWLIAPIMILGILTIILGFVSWQLGFVFSWLLYPPLSFIVWVVENLAKIPFGSIRL</sequence>
<evidence type="ECO:0000259" key="7">
    <source>
        <dbReference type="Pfam" id="PF03772"/>
    </source>
</evidence>
<organism evidence="8 9">
    <name type="scientific">Candidatus Roizmanbacteria bacterium CG_4_9_14_0_2_um_filter_39_13</name>
    <dbReference type="NCBI Taxonomy" id="1974839"/>
    <lineage>
        <taxon>Bacteria</taxon>
        <taxon>Candidatus Roizmaniibacteriota</taxon>
    </lineage>
</organism>
<feature type="domain" description="ComEC/Rec2-related protein" evidence="7">
    <location>
        <begin position="24"/>
        <end position="318"/>
    </location>
</feature>
<gene>
    <name evidence="8" type="ORF">CO051_03295</name>
</gene>
<dbReference type="NCBIfam" id="TIGR00360">
    <property type="entry name" value="ComEC_N-term"/>
    <property type="match status" value="1"/>
</dbReference>
<reference evidence="9" key="1">
    <citation type="submission" date="2017-09" db="EMBL/GenBank/DDBJ databases">
        <title>Depth-based differentiation of microbial function through sediment-hosted aquifers and enrichment of novel symbionts in the deep terrestrial subsurface.</title>
        <authorList>
            <person name="Probst A.J."/>
            <person name="Ladd B."/>
            <person name="Jarett J.K."/>
            <person name="Geller-Mcgrath D.E."/>
            <person name="Sieber C.M.K."/>
            <person name="Emerson J.B."/>
            <person name="Anantharaman K."/>
            <person name="Thomas B.C."/>
            <person name="Malmstrom R."/>
            <person name="Stieglmeier M."/>
            <person name="Klingl A."/>
            <person name="Woyke T."/>
            <person name="Ryan C.M."/>
            <person name="Banfield J.F."/>
        </authorList>
    </citation>
    <scope>NUCLEOTIDE SEQUENCE [LARGE SCALE GENOMIC DNA]</scope>
</reference>
<proteinExistence type="predicted"/>
<feature type="transmembrane region" description="Helical" evidence="6">
    <location>
        <begin position="232"/>
        <end position="250"/>
    </location>
</feature>
<evidence type="ECO:0000313" key="8">
    <source>
        <dbReference type="EMBL" id="PJC32420.1"/>
    </source>
</evidence>
<feature type="transmembrane region" description="Helical" evidence="6">
    <location>
        <begin position="96"/>
        <end position="112"/>
    </location>
</feature>
<keyword evidence="4 6" id="KW-1133">Transmembrane helix</keyword>
<dbReference type="AlphaFoldDB" id="A0A2M8EZI3"/>